<reference evidence="9" key="1">
    <citation type="submission" date="2024-03" db="EMBL/GenBank/DDBJ databases">
        <title>Chitinophaga horti sp. nov., isolated from garden soil.</title>
        <authorList>
            <person name="Lee D.S."/>
            <person name="Han D.M."/>
            <person name="Baek J.H."/>
            <person name="Choi D.G."/>
            <person name="Jeon J.H."/>
            <person name="Jeon C.O."/>
        </authorList>
    </citation>
    <scope>NUCLEOTIDE SEQUENCE [LARGE SCALE GENOMIC DNA]</scope>
    <source>
        <strain evidence="9">GPA1</strain>
    </source>
</reference>
<keyword evidence="9" id="KW-1185">Reference proteome</keyword>
<evidence type="ECO:0000259" key="6">
    <source>
        <dbReference type="Pfam" id="PF07980"/>
    </source>
</evidence>
<feature type="domain" description="RagB/SusD" evidence="6">
    <location>
        <begin position="332"/>
        <end position="455"/>
    </location>
</feature>
<keyword evidence="4" id="KW-0472">Membrane</keyword>
<dbReference type="Pfam" id="PF07980">
    <property type="entry name" value="SusD_RagB"/>
    <property type="match status" value="1"/>
</dbReference>
<evidence type="ECO:0000259" key="7">
    <source>
        <dbReference type="Pfam" id="PF14322"/>
    </source>
</evidence>
<dbReference type="PROSITE" id="PS51257">
    <property type="entry name" value="PROKAR_LIPOPROTEIN"/>
    <property type="match status" value="1"/>
</dbReference>
<dbReference type="Gene3D" id="1.25.40.390">
    <property type="match status" value="1"/>
</dbReference>
<evidence type="ECO:0000313" key="8">
    <source>
        <dbReference type="EMBL" id="WZN42565.1"/>
    </source>
</evidence>
<keyword evidence="3" id="KW-0732">Signal</keyword>
<feature type="domain" description="SusD-like N-terminal" evidence="7">
    <location>
        <begin position="23"/>
        <end position="226"/>
    </location>
</feature>
<dbReference type="InterPro" id="IPR033985">
    <property type="entry name" value="SusD-like_N"/>
</dbReference>
<keyword evidence="5" id="KW-0998">Cell outer membrane</keyword>
<dbReference type="InterPro" id="IPR011990">
    <property type="entry name" value="TPR-like_helical_dom_sf"/>
</dbReference>
<sequence>MIRKFRIIAITFILAISIACEKDWLDAKSEQSQTVPTTIKDYRALLDLYYMFGATPLTSEISADYHTYPEDTWDWIKTTYYGSVYSWTVLDPVQFTSFTDWYTPYMWIYSANIVIEGASKIRNEGNAFEVDPLIGEGLYYRARYFFELASVFSPPLNSQNANDKFGLPLRLVPDMEIPSTRSSIIETYNQIISDFKSSVALLPINSGGITRPNKAGAIGMLSRVYLAMEKYDSAYYYANEYLKMMPNLLDYNTISPNADVIGLNVEIPNLTIQYQLWEINYYTVAQKFVDKYEDNDLRKSIFYTKANDTLYFFKGLYTLSPSENFTGFATDEAYLIRAECNVRNNRLIDGLRDLNLLMRNRYKKNGGVSTWTDFNTNSSQEGLKRIIEEREKELVLRNVRWTDLRRLNRDPIFAQTIIRVAGGQTFVLEPNSLRYTFPLPSDVVIKEGLQQNPGWGN</sequence>
<evidence type="ECO:0000256" key="2">
    <source>
        <dbReference type="ARBA" id="ARBA00006275"/>
    </source>
</evidence>
<dbReference type="InterPro" id="IPR012944">
    <property type="entry name" value="SusD_RagB_dom"/>
</dbReference>
<comment type="similarity">
    <text evidence="2">Belongs to the SusD family.</text>
</comment>
<gene>
    <name evidence="8" type="ORF">WJU16_05895</name>
</gene>
<dbReference type="Proteomes" id="UP001485459">
    <property type="component" value="Chromosome"/>
</dbReference>
<evidence type="ECO:0000256" key="5">
    <source>
        <dbReference type="ARBA" id="ARBA00023237"/>
    </source>
</evidence>
<dbReference type="EMBL" id="CP149822">
    <property type="protein sequence ID" value="WZN42565.1"/>
    <property type="molecule type" value="Genomic_DNA"/>
</dbReference>
<evidence type="ECO:0000256" key="3">
    <source>
        <dbReference type="ARBA" id="ARBA00022729"/>
    </source>
</evidence>
<comment type="subcellular location">
    <subcellularLocation>
        <location evidence="1">Cell outer membrane</location>
    </subcellularLocation>
</comment>
<protein>
    <submittedName>
        <fullName evidence="8">RagB/SusD family nutrient uptake outer membrane protein</fullName>
    </submittedName>
</protein>
<accession>A0ABZ2YSP1</accession>
<dbReference type="Pfam" id="PF14322">
    <property type="entry name" value="SusD-like_3"/>
    <property type="match status" value="1"/>
</dbReference>
<name>A0ABZ2YSP1_9BACT</name>
<organism evidence="8 9">
    <name type="scientific">Chitinophaga pollutisoli</name>
    <dbReference type="NCBI Taxonomy" id="3133966"/>
    <lineage>
        <taxon>Bacteria</taxon>
        <taxon>Pseudomonadati</taxon>
        <taxon>Bacteroidota</taxon>
        <taxon>Chitinophagia</taxon>
        <taxon>Chitinophagales</taxon>
        <taxon>Chitinophagaceae</taxon>
        <taxon>Chitinophaga</taxon>
    </lineage>
</organism>
<dbReference type="SUPFAM" id="SSF48452">
    <property type="entry name" value="TPR-like"/>
    <property type="match status" value="1"/>
</dbReference>
<evidence type="ECO:0000256" key="1">
    <source>
        <dbReference type="ARBA" id="ARBA00004442"/>
    </source>
</evidence>
<evidence type="ECO:0000313" key="9">
    <source>
        <dbReference type="Proteomes" id="UP001485459"/>
    </source>
</evidence>
<proteinExistence type="inferred from homology"/>
<evidence type="ECO:0000256" key="4">
    <source>
        <dbReference type="ARBA" id="ARBA00023136"/>
    </source>
</evidence>
<dbReference type="RefSeq" id="WP_341837399.1">
    <property type="nucleotide sequence ID" value="NZ_CP149822.1"/>
</dbReference>